<dbReference type="HOGENOM" id="CLU_027239_1_1_1"/>
<gene>
    <name evidence="4" type="ORF">DAPPUDRAFT_308082</name>
</gene>
<dbReference type="Pfam" id="PF00685">
    <property type="entry name" value="Sulfotransfer_1"/>
    <property type="match status" value="1"/>
</dbReference>
<feature type="domain" description="Sulfotransferase" evidence="3">
    <location>
        <begin position="19"/>
        <end position="284"/>
    </location>
</feature>
<dbReference type="PhylomeDB" id="E9H647"/>
<dbReference type="AlphaFoldDB" id="E9H647"/>
<dbReference type="KEGG" id="dpx:DAPPUDRAFT_308082"/>
<dbReference type="InParanoid" id="E9H647"/>
<dbReference type="Proteomes" id="UP000000305">
    <property type="component" value="Unassembled WGS sequence"/>
</dbReference>
<keyword evidence="5" id="KW-1185">Reference proteome</keyword>
<protein>
    <recommendedName>
        <fullName evidence="3">Sulfotransferase domain-containing protein</fullName>
    </recommendedName>
</protein>
<dbReference type="SUPFAM" id="SSF52540">
    <property type="entry name" value="P-loop containing nucleoside triphosphate hydrolases"/>
    <property type="match status" value="1"/>
</dbReference>
<proteinExistence type="inferred from homology"/>
<evidence type="ECO:0000259" key="3">
    <source>
        <dbReference type="Pfam" id="PF00685"/>
    </source>
</evidence>
<accession>E9H647</accession>
<evidence type="ECO:0000313" key="4">
    <source>
        <dbReference type="EMBL" id="EFX72743.1"/>
    </source>
</evidence>
<evidence type="ECO:0000256" key="1">
    <source>
        <dbReference type="ARBA" id="ARBA00005771"/>
    </source>
</evidence>
<name>E9H647_DAPPU</name>
<dbReference type="GO" id="GO:0051923">
    <property type="term" value="P:sulfation"/>
    <property type="evidence" value="ECO:0000318"/>
    <property type="project" value="GO_Central"/>
</dbReference>
<evidence type="ECO:0000256" key="2">
    <source>
        <dbReference type="ARBA" id="ARBA00022679"/>
    </source>
</evidence>
<dbReference type="PANTHER" id="PTHR11783">
    <property type="entry name" value="SULFOTRANSFERASE SULT"/>
    <property type="match status" value="1"/>
</dbReference>
<dbReference type="InterPro" id="IPR027417">
    <property type="entry name" value="P-loop_NTPase"/>
</dbReference>
<keyword evidence="2" id="KW-0808">Transferase</keyword>
<dbReference type="FunCoup" id="E9H647">
    <property type="interactions" value="16"/>
</dbReference>
<dbReference type="GO" id="GO:0008146">
    <property type="term" value="F:sulfotransferase activity"/>
    <property type="evidence" value="ECO:0000318"/>
    <property type="project" value="GO_Central"/>
</dbReference>
<dbReference type="Gene3D" id="3.40.50.300">
    <property type="entry name" value="P-loop containing nucleotide triphosphate hydrolases"/>
    <property type="match status" value="1"/>
</dbReference>
<dbReference type="OMA" id="WICWVEH"/>
<dbReference type="InterPro" id="IPR000863">
    <property type="entry name" value="Sulfotransferase_dom"/>
</dbReference>
<comment type="similarity">
    <text evidence="1">Belongs to the sulfotransferase 1 family.</text>
</comment>
<dbReference type="EMBL" id="GL732596">
    <property type="protein sequence ID" value="EFX72743.1"/>
    <property type="molecule type" value="Genomic_DNA"/>
</dbReference>
<organism evidence="4 5">
    <name type="scientific">Daphnia pulex</name>
    <name type="common">Water flea</name>
    <dbReference type="NCBI Taxonomy" id="6669"/>
    <lineage>
        <taxon>Eukaryota</taxon>
        <taxon>Metazoa</taxon>
        <taxon>Ecdysozoa</taxon>
        <taxon>Arthropoda</taxon>
        <taxon>Crustacea</taxon>
        <taxon>Branchiopoda</taxon>
        <taxon>Diplostraca</taxon>
        <taxon>Cladocera</taxon>
        <taxon>Anomopoda</taxon>
        <taxon>Daphniidae</taxon>
        <taxon>Daphnia</taxon>
    </lineage>
</organism>
<evidence type="ECO:0000313" key="5">
    <source>
        <dbReference type="Proteomes" id="UP000000305"/>
    </source>
</evidence>
<dbReference type="GO" id="GO:0005737">
    <property type="term" value="C:cytoplasm"/>
    <property type="evidence" value="ECO:0000318"/>
    <property type="project" value="GO_Central"/>
</dbReference>
<sequence length="294" mass="34734">MPLFYKKDWKTYYDFQLRDDDVFILSFPKSGTTWTQDMVWLIANDCDFQGAKKLLRERVPFLEDRSLGTDESLQKYLEMSKNNTGATSDIIIEPNFIDALPSPRFIKSHLPLSCLPPTLVNRCKVVYVARNPKDVVVSWYFHHLLDPIMNTNLTIEEFAEFFMRDEVLYAPYWTNVIEAWEKRNDPNFLFLFYEDLKMDLPAQLHRICQFLGKEELSIDQITALTEHLKFDNFKINKSVNAQELQEAGYFKKEGNFMRKGQIGDWKNHFGEKLNSRFDEWIEKCTSATDLKFPK</sequence>
<dbReference type="OrthoDB" id="205623at2759"/>
<reference evidence="4 5" key="1">
    <citation type="journal article" date="2011" name="Science">
        <title>The ecoresponsive genome of Daphnia pulex.</title>
        <authorList>
            <person name="Colbourne J.K."/>
            <person name="Pfrender M.E."/>
            <person name="Gilbert D."/>
            <person name="Thomas W.K."/>
            <person name="Tucker A."/>
            <person name="Oakley T.H."/>
            <person name="Tokishita S."/>
            <person name="Aerts A."/>
            <person name="Arnold G.J."/>
            <person name="Basu M.K."/>
            <person name="Bauer D.J."/>
            <person name="Caceres C.E."/>
            <person name="Carmel L."/>
            <person name="Casola C."/>
            <person name="Choi J.H."/>
            <person name="Detter J.C."/>
            <person name="Dong Q."/>
            <person name="Dusheyko S."/>
            <person name="Eads B.D."/>
            <person name="Frohlich T."/>
            <person name="Geiler-Samerotte K.A."/>
            <person name="Gerlach D."/>
            <person name="Hatcher P."/>
            <person name="Jogdeo S."/>
            <person name="Krijgsveld J."/>
            <person name="Kriventseva E.V."/>
            <person name="Kultz D."/>
            <person name="Laforsch C."/>
            <person name="Lindquist E."/>
            <person name="Lopez J."/>
            <person name="Manak J.R."/>
            <person name="Muller J."/>
            <person name="Pangilinan J."/>
            <person name="Patwardhan R.P."/>
            <person name="Pitluck S."/>
            <person name="Pritham E.J."/>
            <person name="Rechtsteiner A."/>
            <person name="Rho M."/>
            <person name="Rogozin I.B."/>
            <person name="Sakarya O."/>
            <person name="Salamov A."/>
            <person name="Schaack S."/>
            <person name="Shapiro H."/>
            <person name="Shiga Y."/>
            <person name="Skalitzky C."/>
            <person name="Smith Z."/>
            <person name="Souvorov A."/>
            <person name="Sung W."/>
            <person name="Tang Z."/>
            <person name="Tsuchiya D."/>
            <person name="Tu H."/>
            <person name="Vos H."/>
            <person name="Wang M."/>
            <person name="Wolf Y.I."/>
            <person name="Yamagata H."/>
            <person name="Yamada T."/>
            <person name="Ye Y."/>
            <person name="Shaw J.R."/>
            <person name="Andrews J."/>
            <person name="Crease T.J."/>
            <person name="Tang H."/>
            <person name="Lucas S.M."/>
            <person name="Robertson H.M."/>
            <person name="Bork P."/>
            <person name="Koonin E.V."/>
            <person name="Zdobnov E.M."/>
            <person name="Grigoriev I.V."/>
            <person name="Lynch M."/>
            <person name="Boore J.L."/>
        </authorList>
    </citation>
    <scope>NUCLEOTIDE SEQUENCE [LARGE SCALE GENOMIC DNA]</scope>
</reference>
<dbReference type="eggNOG" id="KOG1584">
    <property type="taxonomic scope" value="Eukaryota"/>
</dbReference>